<dbReference type="InterPro" id="IPR029448">
    <property type="entry name" value="FANCD2"/>
</dbReference>
<protein>
    <recommendedName>
        <fullName evidence="8">Fanconi anemia group D2 protein</fullName>
    </recommendedName>
</protein>
<evidence type="ECO:0008006" key="8">
    <source>
        <dbReference type="Google" id="ProtNLM"/>
    </source>
</evidence>
<dbReference type="GO" id="GO:0007129">
    <property type="term" value="P:homologous chromosome pairing at meiosis"/>
    <property type="evidence" value="ECO:0007669"/>
    <property type="project" value="TreeGrafter"/>
</dbReference>
<keyword evidence="3" id="KW-0832">Ubl conjugation</keyword>
<feature type="compositionally biased region" description="Polar residues" evidence="6">
    <location>
        <begin position="1436"/>
        <end position="1449"/>
    </location>
</feature>
<evidence type="ECO:0000256" key="1">
    <source>
        <dbReference type="ARBA" id="ARBA00004123"/>
    </source>
</evidence>
<feature type="region of interest" description="Disordered" evidence="6">
    <location>
        <begin position="2011"/>
        <end position="2073"/>
    </location>
</feature>
<feature type="compositionally biased region" description="Acidic residues" evidence="6">
    <location>
        <begin position="2038"/>
        <end position="2055"/>
    </location>
</feature>
<dbReference type="Pfam" id="PF14631">
    <property type="entry name" value="FancD2"/>
    <property type="match status" value="2"/>
</dbReference>
<dbReference type="GO" id="GO:1990918">
    <property type="term" value="P:double-strand break repair involved in meiotic recombination"/>
    <property type="evidence" value="ECO:0007669"/>
    <property type="project" value="TreeGrafter"/>
</dbReference>
<proteinExistence type="inferred from homology"/>
<dbReference type="GO" id="GO:0005634">
    <property type="term" value="C:nucleus"/>
    <property type="evidence" value="ECO:0007669"/>
    <property type="project" value="UniProtKB-SubCell"/>
</dbReference>
<feature type="compositionally biased region" description="Polar residues" evidence="6">
    <location>
        <begin position="1253"/>
        <end position="1276"/>
    </location>
</feature>
<dbReference type="PANTHER" id="PTHR32086">
    <property type="entry name" value="FANCONI ANEMIA GROUP D2 PROTEIN"/>
    <property type="match status" value="1"/>
</dbReference>
<evidence type="ECO:0000256" key="2">
    <source>
        <dbReference type="ARBA" id="ARBA00022499"/>
    </source>
</evidence>
<evidence type="ECO:0000256" key="3">
    <source>
        <dbReference type="ARBA" id="ARBA00022843"/>
    </source>
</evidence>
<evidence type="ECO:0000256" key="6">
    <source>
        <dbReference type="SAM" id="MobiDB-lite"/>
    </source>
</evidence>
<accession>A0A5K4ERD0</accession>
<comment type="subcellular location">
    <subcellularLocation>
        <location evidence="1">Nucleus</location>
    </subcellularLocation>
</comment>
<evidence type="ECO:0000313" key="7">
    <source>
        <dbReference type="WBParaSite" id="Smp_146160.5"/>
    </source>
</evidence>
<organism evidence="7">
    <name type="scientific">Schistosoma mansoni</name>
    <name type="common">Blood fluke</name>
    <dbReference type="NCBI Taxonomy" id="6183"/>
    <lineage>
        <taxon>Eukaryota</taxon>
        <taxon>Metazoa</taxon>
        <taxon>Spiralia</taxon>
        <taxon>Lophotrochozoa</taxon>
        <taxon>Platyhelminthes</taxon>
        <taxon>Trematoda</taxon>
        <taxon>Digenea</taxon>
        <taxon>Strigeidida</taxon>
        <taxon>Schistosomatoidea</taxon>
        <taxon>Schistosomatidae</taxon>
        <taxon>Schistosoma</taxon>
    </lineage>
</organism>
<comment type="similarity">
    <text evidence="5">Belongs to the Fanconi anemia protein FANCD2 family.</text>
</comment>
<keyword evidence="2" id="KW-1017">Isopeptide bond</keyword>
<feature type="compositionally biased region" description="Acidic residues" evidence="6">
    <location>
        <begin position="2062"/>
        <end position="2073"/>
    </location>
</feature>
<feature type="compositionally biased region" description="Polar residues" evidence="6">
    <location>
        <begin position="2011"/>
        <end position="2033"/>
    </location>
</feature>
<dbReference type="ExpressionAtlas" id="A0A5K4ERD0">
    <property type="expression patterns" value="differential"/>
</dbReference>
<feature type="compositionally biased region" description="Polar residues" evidence="6">
    <location>
        <begin position="1457"/>
        <end position="1467"/>
    </location>
</feature>
<name>A0A5K4ERD0_SCHMA</name>
<dbReference type="InParanoid" id="A0A5K4ERD0"/>
<dbReference type="GO" id="GO:0036297">
    <property type="term" value="P:interstrand cross-link repair"/>
    <property type="evidence" value="ECO:0007669"/>
    <property type="project" value="TreeGrafter"/>
</dbReference>
<dbReference type="GO" id="GO:0000793">
    <property type="term" value="C:condensed chromosome"/>
    <property type="evidence" value="ECO:0007669"/>
    <property type="project" value="TreeGrafter"/>
</dbReference>
<dbReference type="PANTHER" id="PTHR32086:SF0">
    <property type="entry name" value="FANCONI ANEMIA GROUP D2 PROTEIN"/>
    <property type="match status" value="1"/>
</dbReference>
<dbReference type="WBParaSite" id="Smp_146160.5">
    <property type="protein sequence ID" value="Smp_146160.5"/>
    <property type="gene ID" value="Smp_146160"/>
</dbReference>
<dbReference type="GO" id="GO:0031573">
    <property type="term" value="P:mitotic intra-S DNA damage checkpoint signaling"/>
    <property type="evidence" value="ECO:0007669"/>
    <property type="project" value="TreeGrafter"/>
</dbReference>
<dbReference type="STRING" id="6183.A0A5K4ERD0"/>
<feature type="region of interest" description="Disordered" evidence="6">
    <location>
        <begin position="1243"/>
        <end position="1283"/>
    </location>
</feature>
<reference evidence="7" key="1">
    <citation type="submission" date="2019-11" db="UniProtKB">
        <authorList>
            <consortium name="WormBaseParasite"/>
        </authorList>
    </citation>
    <scope>IDENTIFICATION</scope>
    <source>
        <strain evidence="7">Puerto Rican</strain>
    </source>
</reference>
<evidence type="ECO:0000256" key="4">
    <source>
        <dbReference type="ARBA" id="ARBA00023242"/>
    </source>
</evidence>
<evidence type="ECO:0000256" key="5">
    <source>
        <dbReference type="ARBA" id="ARBA00093456"/>
    </source>
</evidence>
<dbReference type="GO" id="GO:0070182">
    <property type="term" value="F:DNA polymerase binding"/>
    <property type="evidence" value="ECO:0007669"/>
    <property type="project" value="TreeGrafter"/>
</dbReference>
<feature type="region of interest" description="Disordered" evidence="6">
    <location>
        <begin position="1436"/>
        <end position="1467"/>
    </location>
</feature>
<keyword evidence="4" id="KW-0539">Nucleus</keyword>
<sequence>MLSRISDALGCCDKDSSSDYEPEGSSWLSTSVEVTPFFVVPAQTLQDILQKVGISRCPNTGQFYLTKIPFLAVSNHVSNPNSPWAMAYSAQKRCRYLETFLKSKHQLCHKLTGELRSLSAISDENISGNLSTFFSLLCPLLTDTPNAEFERSDNDVLMLFGSPATAFQILLYTPCLCSFLTDFVLELVANRSPYSEHLLEQFRQPIGLHALFGTKQTFSDISSRLTDLFQIAEEPRVQAKILGILPDLASSPCSSGCILTDEDRSSLVSQLINLLDNVSLENQHTSPKDCNAVICLIECLTNFSVKGNLTDRLHSAFFQLLDRCNGLDFYFEYLRIITRCLLISGPALPQTPTELSKLVTRLRTYFMFARSDFVDSAAVINSTLVDLLRVAFQFNKNIVSEWIRVIGLDSQTCDLTCQTTNDFRPHNQSFQDFIILCIALSTPTMTVHKSGDNLDVASDASMEALCSSDSYKYNRLKSEVLSSVRRLLITGRLFSLDRIHNDIDTFLANYGELLVSGSTRLFSPFTIILNQLITSNDLVPSRFKFVTRYIALSLYIKTFTSCMSDHLQKQEIVSHLVHHSLMGINNLIVKSTGRSKLEGIIDATLVTLIRLAQSSARELGVFETNLRALRNQVDFTGSCCDPKQTNSKDSNVVNGHHSGYLHQKKHIKHIFFILAYTAFGIREHHEQQDSLLLFVRKLLSSQSLFSKCVGIIGAVVIIEVICRRDSSLKNVERNPATCLSLNEDDSCYRSRTDVKPIGYCSLVHKDTSAVLASQLAHLDSGRSSTYTTNTSRSSNASSLSLKVPGTELADDPCDVHLSVVDSEEDTGANCSSHSSHLITPSRLLLRLIGLVEYSVRSYCQLMVFWLEELAFCFNRLTQLGDKSRTSQSVLDHGSINESPFYGEGKKLVIWMGARIMRHFQDDFVLDNASLQNHLPQFSLHKPSLCEVAVALGPSWDRCSANQRLLKGASLENSFTSSPLLLPAYLNLIAIVEADQNNGNLNTIDALLGCPVLMPNIFLNSKATQLIMANEPVSIEEPYLVIGTINWFIETVNVFASKLLLANSSSSQNFHSQTVASTDVSNSTRTHYLSILLRLIQIAKLRHCLYYYVVMALRMKDVQQPDAVEISDIENPGFQSHRMPTDSEYSVSSSNLFFPTATYQPAMCFSNHFASCNKEVNHVWFNCGVRLQSFLSGDIDCSSGRKRKGSSSRFGACSKGKETLVSSNVSMVKRRKVLDNTIESQWENVNENEDDNLSEMSDSAVSQDESNTIQQSDSPQTSRKHDKKTVFVKSSKMAKVSRKAIKSDKRCVMPSLRELTTCFRELDLNAIVLGLSSWPWVVKCSDDHVSNVSSIDWTTLTWLLDELSIRLDYVIGVPLPATDGWDAFGRLNNLTESSKLAYFTYIVPYLVYILVHAVDYIPGIANHANYSKNNVGNTVFSSDSSNDEGGSQDITESEKSQSDAPTSEKSNPLNGSKFIESLSSGLSCQISSIVCICLRSLLIFINGFINLSPNVGRYLFDSPDSLAISSMTTFTYNTINTFAKCCKSNINTSAAREIVINAEGIIRPDHYKPINHDYDVEQATLFMKQIDEVDGKLFVDIYDENYDSLPVLKEISNVPRIDNAALSENLRTIIEYLMKNLTPSRLPNANAALLHCRLVFYLSSLYYECQNSLSVSCQSDENTFWIPDLFSYTKDVLNQEWEASIKLTDQTYSECLQALLSFHLRCQFYRSKKLCSLSQSTSLLVDFTRRALAPTVQYHQNTIHSLSSNGVSDNLNDSYRTLNQRTIDIFCREVLESVVWISKHLCDLARGIYTSVHLDESSIVAQWNQCVEVLCCITDFFRKSERITESNSKFSRNFPPDKSNSIIHLLPTVMRTGRLFLQLLLKGAMPLLNNLFRHRGVEVTTFLKNTQQLTRFLQRICNHAKTYRDSQLTNQIPATRRCLETFVYKVKVMLSQNRCLEAFWLGTLKNRDLHGTDLSEDNDSVESDTECLSTGSRSVSYSNSSRIDIDRNSATHCLSNTSTSTSNRIANEGQSIPGYTNGESEEVEEECEGSIEEEDVIDKSPSEDSDLIEANDDY</sequence>